<name>A0A662Z548_9STAP</name>
<organism evidence="1 2">
    <name type="scientific">Aliicoccus persicus</name>
    <dbReference type="NCBI Taxonomy" id="930138"/>
    <lineage>
        <taxon>Bacteria</taxon>
        <taxon>Bacillati</taxon>
        <taxon>Bacillota</taxon>
        <taxon>Bacilli</taxon>
        <taxon>Bacillales</taxon>
        <taxon>Staphylococcaceae</taxon>
        <taxon>Aliicoccus</taxon>
    </lineage>
</organism>
<gene>
    <name evidence="1" type="ORF">SAMN05192557_1928</name>
</gene>
<evidence type="ECO:0000313" key="1">
    <source>
        <dbReference type="EMBL" id="SEW17213.1"/>
    </source>
</evidence>
<dbReference type="Proteomes" id="UP000243605">
    <property type="component" value="Unassembled WGS sequence"/>
</dbReference>
<evidence type="ECO:0000313" key="2">
    <source>
        <dbReference type="Proteomes" id="UP000243605"/>
    </source>
</evidence>
<keyword evidence="2" id="KW-1185">Reference proteome</keyword>
<reference evidence="1 2" key="1">
    <citation type="submission" date="2016-10" db="EMBL/GenBank/DDBJ databases">
        <authorList>
            <person name="Varghese N."/>
            <person name="Submissions S."/>
        </authorList>
    </citation>
    <scope>NUCLEOTIDE SEQUENCE [LARGE SCALE GENOMIC DNA]</scope>
    <source>
        <strain evidence="1 2">IBRC-M10081</strain>
    </source>
</reference>
<accession>A0A662Z548</accession>
<proteinExistence type="predicted"/>
<dbReference type="EMBL" id="FOIT01000007">
    <property type="protein sequence ID" value="SEW17213.1"/>
    <property type="molecule type" value="Genomic_DNA"/>
</dbReference>
<sequence length="41" mass="4759">MKHLNSKRLMITSFIVFTTFVGVASSPENEPTECYCIDYVW</sequence>
<dbReference type="AlphaFoldDB" id="A0A662Z548"/>
<protein>
    <submittedName>
        <fullName evidence="1">Uncharacterized protein</fullName>
    </submittedName>
</protein>